<dbReference type="EMBL" id="HBUE01026763">
    <property type="protein sequence ID" value="CAG6454615.1"/>
    <property type="molecule type" value="Transcribed_RNA"/>
</dbReference>
<dbReference type="InterPro" id="IPR001254">
    <property type="entry name" value="Trypsin_dom"/>
</dbReference>
<evidence type="ECO:0000256" key="1">
    <source>
        <dbReference type="ARBA" id="ARBA00024195"/>
    </source>
</evidence>
<evidence type="ECO:0000256" key="2">
    <source>
        <dbReference type="SAM" id="SignalP"/>
    </source>
</evidence>
<dbReference type="Gene3D" id="2.40.10.10">
    <property type="entry name" value="Trypsin-like serine proteases"/>
    <property type="match status" value="1"/>
</dbReference>
<dbReference type="InterPro" id="IPR009003">
    <property type="entry name" value="Peptidase_S1_PA"/>
</dbReference>
<name>A0A8D8AF85_CULPI</name>
<organism evidence="4">
    <name type="scientific">Culex pipiens</name>
    <name type="common">House mosquito</name>
    <dbReference type="NCBI Taxonomy" id="7175"/>
    <lineage>
        <taxon>Eukaryota</taxon>
        <taxon>Metazoa</taxon>
        <taxon>Ecdysozoa</taxon>
        <taxon>Arthropoda</taxon>
        <taxon>Hexapoda</taxon>
        <taxon>Insecta</taxon>
        <taxon>Pterygota</taxon>
        <taxon>Neoptera</taxon>
        <taxon>Endopterygota</taxon>
        <taxon>Diptera</taxon>
        <taxon>Nematocera</taxon>
        <taxon>Culicoidea</taxon>
        <taxon>Culicidae</taxon>
        <taxon>Culicinae</taxon>
        <taxon>Culicini</taxon>
        <taxon>Culex</taxon>
        <taxon>Culex</taxon>
    </lineage>
</organism>
<dbReference type="Pfam" id="PF00089">
    <property type="entry name" value="Trypsin"/>
    <property type="match status" value="1"/>
</dbReference>
<proteinExistence type="inferred from homology"/>
<protein>
    <submittedName>
        <fullName evidence="4">Suppressor of tumorigenicity 14 protein</fullName>
    </submittedName>
</protein>
<keyword evidence="2" id="KW-0732">Signal</keyword>
<reference evidence="4" key="1">
    <citation type="submission" date="2021-05" db="EMBL/GenBank/DDBJ databases">
        <authorList>
            <person name="Alioto T."/>
            <person name="Alioto T."/>
            <person name="Gomez Garrido J."/>
        </authorList>
    </citation>
    <scope>NUCLEOTIDE SEQUENCE</scope>
</reference>
<evidence type="ECO:0000313" key="4">
    <source>
        <dbReference type="EMBL" id="CAG6454615.1"/>
    </source>
</evidence>
<dbReference type="InterPro" id="IPR043504">
    <property type="entry name" value="Peptidase_S1_PA_chymotrypsin"/>
</dbReference>
<dbReference type="SUPFAM" id="SSF50494">
    <property type="entry name" value="Trypsin-like serine proteases"/>
    <property type="match status" value="1"/>
</dbReference>
<dbReference type="GO" id="GO:0004252">
    <property type="term" value="F:serine-type endopeptidase activity"/>
    <property type="evidence" value="ECO:0007669"/>
    <property type="project" value="InterPro"/>
</dbReference>
<accession>A0A8D8AF85</accession>
<comment type="similarity">
    <text evidence="1">Belongs to the peptidase S1 family. CLIP subfamily.</text>
</comment>
<feature type="signal peptide" evidence="2">
    <location>
        <begin position="1"/>
        <end position="34"/>
    </location>
</feature>
<evidence type="ECO:0000259" key="3">
    <source>
        <dbReference type="Pfam" id="PF00089"/>
    </source>
</evidence>
<sequence>MKRSIPISRGFPTVISALSATCLLLTCCGLPVQGAGVECGVRQLTHLGYIAHGYDAVEGDWPWHAGIFMNIPSGPQRYICGGSIISENFVITGRCCLISVRGY</sequence>
<feature type="domain" description="Peptidase S1" evidence="3">
    <location>
        <begin position="51"/>
        <end position="97"/>
    </location>
</feature>
<dbReference type="AlphaFoldDB" id="A0A8D8AF85"/>
<feature type="chain" id="PRO_5034318124" evidence="2">
    <location>
        <begin position="35"/>
        <end position="103"/>
    </location>
</feature>
<dbReference type="GO" id="GO:0006508">
    <property type="term" value="P:proteolysis"/>
    <property type="evidence" value="ECO:0007669"/>
    <property type="project" value="InterPro"/>
</dbReference>